<proteinExistence type="predicted"/>
<dbReference type="InterPro" id="IPR049288">
    <property type="entry name" value="DUF447_C"/>
</dbReference>
<dbReference type="InterPro" id="IPR007386">
    <property type="entry name" value="DUF447_N"/>
</dbReference>
<dbReference type="Gene3D" id="1.20.58.290">
    <property type="entry name" value="Hypothetical membrane protein ta0354_69_121"/>
    <property type="match status" value="1"/>
</dbReference>
<evidence type="ECO:0000313" key="6">
    <source>
        <dbReference type="Proteomes" id="UP000186879"/>
    </source>
</evidence>
<dbReference type="EMBL" id="CP017921">
    <property type="protein sequence ID" value="APH39637.1"/>
    <property type="molecule type" value="Genomic_DNA"/>
</dbReference>
<evidence type="ECO:0000313" key="7">
    <source>
        <dbReference type="Proteomes" id="UP000198669"/>
    </source>
</evidence>
<dbReference type="EMBL" id="RJJG01000004">
    <property type="protein sequence ID" value="RNI09027.1"/>
    <property type="molecule type" value="Genomic_DNA"/>
</dbReference>
<dbReference type="RefSeq" id="WP_072562059.1">
    <property type="nucleotide sequence ID" value="NZ_CP017921.1"/>
</dbReference>
<organism evidence="3 6">
    <name type="scientific">Methanohalophilus halophilus</name>
    <dbReference type="NCBI Taxonomy" id="2177"/>
    <lineage>
        <taxon>Archaea</taxon>
        <taxon>Methanobacteriati</taxon>
        <taxon>Methanobacteriota</taxon>
        <taxon>Stenosarchaea group</taxon>
        <taxon>Methanomicrobia</taxon>
        <taxon>Methanosarcinales</taxon>
        <taxon>Methanosarcinaceae</taxon>
        <taxon>Methanohalophilus</taxon>
    </lineage>
</organism>
<dbReference type="EMBL" id="FNMU01000002">
    <property type="protein sequence ID" value="SDW34028.1"/>
    <property type="molecule type" value="Genomic_DNA"/>
</dbReference>
<protein>
    <submittedName>
        <fullName evidence="4">DUF447 family protein</fullName>
    </submittedName>
</protein>
<dbReference type="Gene3D" id="2.30.110.10">
    <property type="entry name" value="Electron Transport, Fmn-binding Protein, Chain A"/>
    <property type="match status" value="1"/>
</dbReference>
<evidence type="ECO:0000313" key="5">
    <source>
        <dbReference type="EMBL" id="SDW34028.1"/>
    </source>
</evidence>
<dbReference type="STRING" id="2177.BHR79_09185"/>
<dbReference type="InterPro" id="IPR016733">
    <property type="entry name" value="UCP018747"/>
</dbReference>
<dbReference type="OrthoDB" id="146030at2157"/>
<dbReference type="Proteomes" id="UP000186879">
    <property type="component" value="Chromosome"/>
</dbReference>
<dbReference type="AlphaFoldDB" id="A0A1L3Q437"/>
<dbReference type="SUPFAM" id="SSF50475">
    <property type="entry name" value="FMN-binding split barrel"/>
    <property type="match status" value="1"/>
</dbReference>
<accession>A0A1L3Q437</accession>
<reference evidence="5 7" key="2">
    <citation type="submission" date="2016-10" db="EMBL/GenBank/DDBJ databases">
        <authorList>
            <person name="de Groot N.N."/>
        </authorList>
    </citation>
    <scope>NUCLEOTIDE SEQUENCE [LARGE SCALE GENOMIC DNA]</scope>
    <source>
        <strain evidence="5 7">Z-7982</strain>
    </source>
</reference>
<dbReference type="InterPro" id="IPR012349">
    <property type="entry name" value="Split_barrel_FMN-bd"/>
</dbReference>
<evidence type="ECO:0000313" key="8">
    <source>
        <dbReference type="Proteomes" id="UP000267921"/>
    </source>
</evidence>
<reference evidence="4 8" key="3">
    <citation type="submission" date="2018-10" db="EMBL/GenBank/DDBJ databases">
        <title>Cultivation of a novel Methanohalophilus strain from Kebrit Deep of the Red Sea and a genomic comparison of members of the genus Methanohalophilus.</title>
        <authorList>
            <person name="Guan Y."/>
            <person name="Ngugi D.K."/>
            <person name="Stingl U."/>
        </authorList>
    </citation>
    <scope>NUCLEOTIDE SEQUENCE [LARGE SCALE GENOMIC DNA]</scope>
    <source>
        <strain evidence="4 8">DSM 3094</strain>
    </source>
</reference>
<dbReference type="GeneID" id="30583942"/>
<gene>
    <name evidence="3" type="ORF">BHR79_09185</name>
    <name evidence="4" type="ORF">EFE40_06080</name>
    <name evidence="5" type="ORF">SAMN04515625_0750</name>
</gene>
<dbReference type="Proteomes" id="UP000198669">
    <property type="component" value="Unassembled WGS sequence"/>
</dbReference>
<dbReference type="PIRSF" id="PIRSF018747">
    <property type="entry name" value="UCP018747"/>
    <property type="match status" value="1"/>
</dbReference>
<dbReference type="Pfam" id="PF20766">
    <property type="entry name" value="DUF447_C"/>
    <property type="match status" value="1"/>
</dbReference>
<evidence type="ECO:0000259" key="2">
    <source>
        <dbReference type="Pfam" id="PF20766"/>
    </source>
</evidence>
<keyword evidence="6" id="KW-1185">Reference proteome</keyword>
<dbReference type="Proteomes" id="UP000267921">
    <property type="component" value="Unassembled WGS sequence"/>
</dbReference>
<evidence type="ECO:0000313" key="4">
    <source>
        <dbReference type="EMBL" id="RNI09027.1"/>
    </source>
</evidence>
<dbReference type="KEGG" id="mhaz:BHR79_09185"/>
<name>A0A1L3Q437_9EURY</name>
<feature type="domain" description="DUF447" evidence="1">
    <location>
        <begin position="16"/>
        <end position="126"/>
    </location>
</feature>
<evidence type="ECO:0000259" key="1">
    <source>
        <dbReference type="Pfam" id="PF04289"/>
    </source>
</evidence>
<evidence type="ECO:0000313" key="3">
    <source>
        <dbReference type="EMBL" id="APH39637.1"/>
    </source>
</evidence>
<sequence>MEVSELDKYGICDGISEIILTSGMKNPNAAPIGLIRKDNRVFIRLYRGSTTYENVKQDEVFAANVTCDPLLFIKSTFSNLEDEDFKYHPLNSKSIPLLKNSATSVIFICDEIKHTKQAMTAEIIPMGAVANDYLPRAINRGLTAVIEAAVHATRYKLTGNNEFLDLIDRCLETTYKCGGQREKDAAEILLNEIDEIKKHVDGGKDTE</sequence>
<reference evidence="3 6" key="1">
    <citation type="submission" date="2016-10" db="EMBL/GenBank/DDBJ databases">
        <title>Methanohalophilus halophilus.</title>
        <authorList>
            <person name="L'haridon S."/>
        </authorList>
    </citation>
    <scope>NUCLEOTIDE SEQUENCE [LARGE SCALE GENOMIC DNA]</scope>
    <source>
        <strain evidence="3 6">Z-7982</strain>
    </source>
</reference>
<dbReference type="Pfam" id="PF04289">
    <property type="entry name" value="DUF447_N"/>
    <property type="match status" value="1"/>
</dbReference>
<feature type="domain" description="DUF447" evidence="2">
    <location>
        <begin position="139"/>
        <end position="190"/>
    </location>
</feature>